<protein>
    <submittedName>
        <fullName evidence="1">Uncharacterized protein</fullName>
    </submittedName>
</protein>
<dbReference type="AlphaFoldDB" id="S5ZBE8"/>
<gene>
    <name evidence="1" type="ORF">OCC_14525</name>
</gene>
<dbReference type="PaxDb" id="523849-OCC_14525"/>
<dbReference type="Pfam" id="PF16147">
    <property type="entry name" value="DUF4855"/>
    <property type="match status" value="1"/>
</dbReference>
<dbReference type="HOGENOM" id="CLU_1782587_0_0_2"/>
<sequence>MVHKNDISALSEKIKDWGQQFIWIPYAHEGINLEHTDIKVIAEYFTYVFAQPNYYQGKTNDFNEWSYLFKSFKNGHALSNLFVEMECDSGVQRGKCFDNKSAGECMSRACEYVKYFGNYPQKAYYYGTDIQNLVVMKEHCPGYID</sequence>
<dbReference type="KEGG" id="tlt:OCC_14525"/>
<dbReference type="InterPro" id="IPR032329">
    <property type="entry name" value="DUF4855"/>
</dbReference>
<evidence type="ECO:0000313" key="2">
    <source>
        <dbReference type="Proteomes" id="UP000015502"/>
    </source>
</evidence>
<accession>S5ZBE8</accession>
<name>S5ZBE8_THELN</name>
<reference evidence="1 2" key="1">
    <citation type="journal article" date="2012" name="J. Bacteriol.">
        <title>Genome sequence of the model hyperthermophilic archaeon Thermococcus litoralis NS-C.</title>
        <authorList>
            <person name="Gardner A.F."/>
            <person name="Kumar S."/>
            <person name="Perler F.B."/>
        </authorList>
    </citation>
    <scope>NUCLEOTIDE SEQUENCE [LARGE SCALE GENOMIC DNA]</scope>
    <source>
        <strain evidence="2">ATCC 51850 / DSM 5473 / JCM 8560 / NS-C</strain>
    </source>
</reference>
<dbReference type="EMBL" id="CP006670">
    <property type="protein sequence ID" value="AGT34378.1"/>
    <property type="molecule type" value="Genomic_DNA"/>
</dbReference>
<proteinExistence type="predicted"/>
<keyword evidence="2" id="KW-1185">Reference proteome</keyword>
<evidence type="ECO:0000313" key="1">
    <source>
        <dbReference type="EMBL" id="AGT34378.1"/>
    </source>
</evidence>
<dbReference type="STRING" id="523849.OCC_14525"/>
<dbReference type="Proteomes" id="UP000015502">
    <property type="component" value="Chromosome"/>
</dbReference>
<dbReference type="RefSeq" id="WP_020953832.1">
    <property type="nucleotide sequence ID" value="NC_022084.1"/>
</dbReference>
<dbReference type="GeneID" id="16550766"/>
<organism evidence="1 2">
    <name type="scientific">Thermococcus litoralis (strain ATCC 51850 / DSM 5473 / JCM 8560 / NS-C)</name>
    <dbReference type="NCBI Taxonomy" id="523849"/>
    <lineage>
        <taxon>Archaea</taxon>
        <taxon>Methanobacteriati</taxon>
        <taxon>Methanobacteriota</taxon>
        <taxon>Thermococci</taxon>
        <taxon>Thermococcales</taxon>
        <taxon>Thermococcaceae</taxon>
        <taxon>Thermococcus</taxon>
    </lineage>
</organism>